<name>A0A7R8D019_LEPSM</name>
<evidence type="ECO:0000259" key="3">
    <source>
        <dbReference type="Pfam" id="PF00685"/>
    </source>
</evidence>
<evidence type="ECO:0000256" key="2">
    <source>
        <dbReference type="ARBA" id="ARBA00022679"/>
    </source>
</evidence>
<accession>A0A7R8D019</accession>
<evidence type="ECO:0000256" key="1">
    <source>
        <dbReference type="ARBA" id="ARBA00005771"/>
    </source>
</evidence>
<gene>
    <name evidence="4" type="ORF">LSAA_9904</name>
</gene>
<dbReference type="Gene3D" id="3.40.50.300">
    <property type="entry name" value="P-loop containing nucleotide triphosphate hydrolases"/>
    <property type="match status" value="1"/>
</dbReference>
<proteinExistence type="inferred from homology"/>
<dbReference type="EMBL" id="HG994584">
    <property type="protein sequence ID" value="CAF2939666.1"/>
    <property type="molecule type" value="Genomic_DNA"/>
</dbReference>
<evidence type="ECO:0000313" key="5">
    <source>
        <dbReference type="Proteomes" id="UP000675881"/>
    </source>
</evidence>
<sequence length="155" mass="18568">MEKHADYFLRDYCGFYFPFFSNIRGFIQNKDLPNIHIVTYEEMKEDISLVIDKIVDFLEIPRLDPDHKKKLMEYISINQMRNNSAVNRKNYTGTGDFLNKGIVGNWKTMLTDETIKGFELWKTWIYRLTKKHPSLPMKNYDQMTCNKNIFNTTFE</sequence>
<dbReference type="Pfam" id="PF00685">
    <property type="entry name" value="Sulfotransfer_1"/>
    <property type="match status" value="1"/>
</dbReference>
<dbReference type="OrthoDB" id="205623at2759"/>
<dbReference type="PANTHER" id="PTHR11783">
    <property type="entry name" value="SULFOTRANSFERASE SULT"/>
    <property type="match status" value="1"/>
</dbReference>
<protein>
    <submittedName>
        <fullName evidence="4">(salmon louse) hypothetical protein</fullName>
    </submittedName>
</protein>
<dbReference type="InterPro" id="IPR027417">
    <property type="entry name" value="P-loop_NTPase"/>
</dbReference>
<dbReference type="GO" id="GO:0008146">
    <property type="term" value="F:sulfotransferase activity"/>
    <property type="evidence" value="ECO:0007669"/>
    <property type="project" value="InterPro"/>
</dbReference>
<dbReference type="SUPFAM" id="SSF52540">
    <property type="entry name" value="P-loop containing nucleoside triphosphate hydrolases"/>
    <property type="match status" value="1"/>
</dbReference>
<organism evidence="4 5">
    <name type="scientific">Lepeophtheirus salmonis</name>
    <name type="common">Salmon louse</name>
    <name type="synonym">Caligus salmonis</name>
    <dbReference type="NCBI Taxonomy" id="72036"/>
    <lineage>
        <taxon>Eukaryota</taxon>
        <taxon>Metazoa</taxon>
        <taxon>Ecdysozoa</taxon>
        <taxon>Arthropoda</taxon>
        <taxon>Crustacea</taxon>
        <taxon>Multicrustacea</taxon>
        <taxon>Hexanauplia</taxon>
        <taxon>Copepoda</taxon>
        <taxon>Siphonostomatoida</taxon>
        <taxon>Caligidae</taxon>
        <taxon>Lepeophtheirus</taxon>
    </lineage>
</organism>
<reference evidence="4" key="1">
    <citation type="submission" date="2021-02" db="EMBL/GenBank/DDBJ databases">
        <authorList>
            <person name="Bekaert M."/>
        </authorList>
    </citation>
    <scope>NUCLEOTIDE SEQUENCE</scope>
    <source>
        <strain evidence="4">IoA-00</strain>
    </source>
</reference>
<dbReference type="InterPro" id="IPR000863">
    <property type="entry name" value="Sulfotransferase_dom"/>
</dbReference>
<dbReference type="Proteomes" id="UP000675881">
    <property type="component" value="Chromosome 5"/>
</dbReference>
<comment type="similarity">
    <text evidence="1">Belongs to the sulfotransferase 1 family.</text>
</comment>
<dbReference type="AlphaFoldDB" id="A0A7R8D019"/>
<keyword evidence="5" id="KW-1185">Reference proteome</keyword>
<keyword evidence="2" id="KW-0808">Transferase</keyword>
<evidence type="ECO:0000313" key="4">
    <source>
        <dbReference type="EMBL" id="CAF2939666.1"/>
    </source>
</evidence>
<feature type="domain" description="Sulfotransferase" evidence="3">
    <location>
        <begin position="13"/>
        <end position="119"/>
    </location>
</feature>